<feature type="domain" description="L,D-TPase catalytic" evidence="9">
    <location>
        <begin position="22"/>
        <end position="137"/>
    </location>
</feature>
<dbReference type="OrthoDB" id="463216at2"/>
<evidence type="ECO:0000256" key="8">
    <source>
        <dbReference type="SAM" id="SignalP"/>
    </source>
</evidence>
<dbReference type="GO" id="GO:0008360">
    <property type="term" value="P:regulation of cell shape"/>
    <property type="evidence" value="ECO:0007669"/>
    <property type="project" value="UniProtKB-UniRule"/>
</dbReference>
<dbReference type="InterPro" id="IPR050979">
    <property type="entry name" value="LD-transpeptidase"/>
</dbReference>
<proteinExistence type="inferred from homology"/>
<feature type="active site" description="Proton donor/acceptor" evidence="7">
    <location>
        <position position="93"/>
    </location>
</feature>
<dbReference type="RefSeq" id="WP_085825874.1">
    <property type="nucleotide sequence ID" value="NZ_FWFJ01000005.1"/>
</dbReference>
<dbReference type="GO" id="GO:0016740">
    <property type="term" value="F:transferase activity"/>
    <property type="evidence" value="ECO:0007669"/>
    <property type="project" value="UniProtKB-KW"/>
</dbReference>
<dbReference type="Gene3D" id="2.40.440.10">
    <property type="entry name" value="L,D-transpeptidase catalytic domain-like"/>
    <property type="match status" value="1"/>
</dbReference>
<dbReference type="GO" id="GO:0071555">
    <property type="term" value="P:cell wall organization"/>
    <property type="evidence" value="ECO:0007669"/>
    <property type="project" value="UniProtKB-UniRule"/>
</dbReference>
<evidence type="ECO:0000259" key="9">
    <source>
        <dbReference type="PROSITE" id="PS52029"/>
    </source>
</evidence>
<dbReference type="UniPathway" id="UPA00219"/>
<organism evidence="10 11">
    <name type="scientific">Roseovarius gaetbuli</name>
    <dbReference type="NCBI Taxonomy" id="1356575"/>
    <lineage>
        <taxon>Bacteria</taxon>
        <taxon>Pseudomonadati</taxon>
        <taxon>Pseudomonadota</taxon>
        <taxon>Alphaproteobacteria</taxon>
        <taxon>Rhodobacterales</taxon>
        <taxon>Roseobacteraceae</taxon>
        <taxon>Roseovarius</taxon>
    </lineage>
</organism>
<feature type="chain" id="PRO_5013118203" description="L,D-TPase catalytic domain-containing protein" evidence="8">
    <location>
        <begin position="20"/>
        <end position="138"/>
    </location>
</feature>
<comment type="similarity">
    <text evidence="2">Belongs to the YkuD family.</text>
</comment>
<dbReference type="CDD" id="cd16913">
    <property type="entry name" value="YkuD_like"/>
    <property type="match status" value="1"/>
</dbReference>
<dbReference type="PANTHER" id="PTHR30582">
    <property type="entry name" value="L,D-TRANSPEPTIDASE"/>
    <property type="match status" value="1"/>
</dbReference>
<evidence type="ECO:0000256" key="4">
    <source>
        <dbReference type="ARBA" id="ARBA00022960"/>
    </source>
</evidence>
<name>A0A1X6YLB1_9RHOB</name>
<dbReference type="Pfam" id="PF03734">
    <property type="entry name" value="YkuD"/>
    <property type="match status" value="1"/>
</dbReference>
<keyword evidence="4 7" id="KW-0133">Cell shape</keyword>
<evidence type="ECO:0000256" key="1">
    <source>
        <dbReference type="ARBA" id="ARBA00004752"/>
    </source>
</evidence>
<dbReference type="GO" id="GO:0005576">
    <property type="term" value="C:extracellular region"/>
    <property type="evidence" value="ECO:0007669"/>
    <property type="project" value="TreeGrafter"/>
</dbReference>
<evidence type="ECO:0000256" key="2">
    <source>
        <dbReference type="ARBA" id="ARBA00005992"/>
    </source>
</evidence>
<evidence type="ECO:0000256" key="7">
    <source>
        <dbReference type="PROSITE-ProRule" id="PRU01373"/>
    </source>
</evidence>
<evidence type="ECO:0000313" key="10">
    <source>
        <dbReference type="EMBL" id="SLN24821.1"/>
    </source>
</evidence>
<protein>
    <recommendedName>
        <fullName evidence="9">L,D-TPase catalytic domain-containing protein</fullName>
    </recommendedName>
</protein>
<reference evidence="11" key="1">
    <citation type="submission" date="2017-03" db="EMBL/GenBank/DDBJ databases">
        <authorList>
            <person name="Rodrigo-Torres L."/>
            <person name="Arahal R.D."/>
            <person name="Lucena T."/>
        </authorList>
    </citation>
    <scope>NUCLEOTIDE SEQUENCE [LARGE SCALE GENOMIC DNA]</scope>
    <source>
        <strain evidence="11">CECT 8370</strain>
    </source>
</reference>
<dbReference type="PROSITE" id="PS52029">
    <property type="entry name" value="LD_TPASE"/>
    <property type="match status" value="1"/>
</dbReference>
<keyword evidence="6 7" id="KW-0961">Cell wall biogenesis/degradation</keyword>
<dbReference type="EMBL" id="FWFJ01000005">
    <property type="protein sequence ID" value="SLN24821.1"/>
    <property type="molecule type" value="Genomic_DNA"/>
</dbReference>
<dbReference type="GO" id="GO:0018104">
    <property type="term" value="P:peptidoglycan-protein cross-linking"/>
    <property type="evidence" value="ECO:0007669"/>
    <property type="project" value="TreeGrafter"/>
</dbReference>
<feature type="active site" description="Nucleophile" evidence="7">
    <location>
        <position position="109"/>
    </location>
</feature>
<dbReference type="InterPro" id="IPR038063">
    <property type="entry name" value="Transpep_catalytic_dom"/>
</dbReference>
<evidence type="ECO:0000256" key="3">
    <source>
        <dbReference type="ARBA" id="ARBA00022679"/>
    </source>
</evidence>
<dbReference type="SUPFAM" id="SSF141523">
    <property type="entry name" value="L,D-transpeptidase catalytic domain-like"/>
    <property type="match status" value="1"/>
</dbReference>
<gene>
    <name evidence="10" type="ORF">ROG8370_00906</name>
</gene>
<keyword evidence="3" id="KW-0808">Transferase</keyword>
<evidence type="ECO:0000313" key="11">
    <source>
        <dbReference type="Proteomes" id="UP000194012"/>
    </source>
</evidence>
<keyword evidence="5 7" id="KW-0573">Peptidoglycan synthesis</keyword>
<comment type="pathway">
    <text evidence="1 7">Cell wall biogenesis; peptidoglycan biosynthesis.</text>
</comment>
<evidence type="ECO:0000256" key="5">
    <source>
        <dbReference type="ARBA" id="ARBA00022984"/>
    </source>
</evidence>
<dbReference type="AlphaFoldDB" id="A0A1X6YLB1"/>
<dbReference type="PANTHER" id="PTHR30582:SF2">
    <property type="entry name" value="L,D-TRANSPEPTIDASE YCIB-RELATED"/>
    <property type="match status" value="1"/>
</dbReference>
<evidence type="ECO:0000256" key="6">
    <source>
        <dbReference type="ARBA" id="ARBA00023316"/>
    </source>
</evidence>
<sequence length="138" mass="15254">MIRALATLAILLLPLTARAGMVDVRIDLSDQEITVSLDDRPQYFWPVSTARAGKCTPIGTYGVQSMKRMHYSTLYKNAPMPWSIFFNGNYAIHGTTQIDRLGTPASAGCVRLHPENAKALFDMVLANGRANTVIRIED</sequence>
<keyword evidence="8" id="KW-0732">Signal</keyword>
<feature type="signal peptide" evidence="8">
    <location>
        <begin position="1"/>
        <end position="19"/>
    </location>
</feature>
<accession>A0A1X6YLB1</accession>
<dbReference type="Proteomes" id="UP000194012">
    <property type="component" value="Unassembled WGS sequence"/>
</dbReference>
<keyword evidence="11" id="KW-1185">Reference proteome</keyword>
<dbReference type="GO" id="GO:0071972">
    <property type="term" value="F:peptidoglycan L,D-transpeptidase activity"/>
    <property type="evidence" value="ECO:0007669"/>
    <property type="project" value="TreeGrafter"/>
</dbReference>
<dbReference type="InterPro" id="IPR005490">
    <property type="entry name" value="LD_TPept_cat_dom"/>
</dbReference>